<dbReference type="InterPro" id="IPR051258">
    <property type="entry name" value="Diverse_Substrate_Transporter"/>
</dbReference>
<keyword evidence="4 6" id="KW-1133">Transmembrane helix</keyword>
<feature type="transmembrane region" description="Helical" evidence="6">
    <location>
        <begin position="45"/>
        <end position="64"/>
    </location>
</feature>
<dbReference type="PANTHER" id="PTHR42920">
    <property type="entry name" value="OS03G0707200 PROTEIN-RELATED"/>
    <property type="match status" value="1"/>
</dbReference>
<dbReference type="eggNOG" id="COG5006">
    <property type="taxonomic scope" value="Bacteria"/>
</dbReference>
<feature type="transmembrane region" description="Helical" evidence="6">
    <location>
        <begin position="208"/>
        <end position="230"/>
    </location>
</feature>
<feature type="transmembrane region" description="Helical" evidence="6">
    <location>
        <begin position="150"/>
        <end position="168"/>
    </location>
</feature>
<dbReference type="STRING" id="1549858.MC45_01685"/>
<evidence type="ECO:0000256" key="2">
    <source>
        <dbReference type="ARBA" id="ARBA00022475"/>
    </source>
</evidence>
<feature type="transmembrane region" description="Helical" evidence="6">
    <location>
        <begin position="266"/>
        <end position="284"/>
    </location>
</feature>
<feature type="transmembrane region" description="Helical" evidence="6">
    <location>
        <begin position="12"/>
        <end position="33"/>
    </location>
</feature>
<organism evidence="8 9">
    <name type="scientific">Sphingomonas taxi</name>
    <dbReference type="NCBI Taxonomy" id="1549858"/>
    <lineage>
        <taxon>Bacteria</taxon>
        <taxon>Pseudomonadati</taxon>
        <taxon>Pseudomonadota</taxon>
        <taxon>Alphaproteobacteria</taxon>
        <taxon>Sphingomonadales</taxon>
        <taxon>Sphingomonadaceae</taxon>
        <taxon>Sphingomonas</taxon>
    </lineage>
</organism>
<dbReference type="Pfam" id="PF00892">
    <property type="entry name" value="EamA"/>
    <property type="match status" value="1"/>
</dbReference>
<keyword evidence="2" id="KW-1003">Cell membrane</keyword>
<sequence>METRYPPGAGHRLLPYAALITSIMTFCVGTSFAKRLFPLVGAEGTSAYRVGFSAIVLLVVVRPWRFGLARADAARIVRYGVALGSMNLCFYMALRTLPLGPTIAIEFLGPLAVSLFHARRAVHVAMAALAVAGLALLLPLRVGTQALDPVGILFALGAATGWGCYLVFGKRTGHLPAGQAVAFGMATAALLVVPIGIYHAGALLLTPAWLGLGLIAALLSSAIPFSLEIVALKHIPAHTHGVLLSLEPAVGALAGVLLLGETLTPAQWAAIAMVMAASIGMIATTDHVRTDMEGPET</sequence>
<keyword evidence="5 6" id="KW-0472">Membrane</keyword>
<dbReference type="GO" id="GO:0005886">
    <property type="term" value="C:plasma membrane"/>
    <property type="evidence" value="ECO:0007669"/>
    <property type="project" value="UniProtKB-SubCell"/>
</dbReference>
<feature type="transmembrane region" description="Helical" evidence="6">
    <location>
        <begin position="124"/>
        <end position="144"/>
    </location>
</feature>
<evidence type="ECO:0000256" key="1">
    <source>
        <dbReference type="ARBA" id="ARBA00004651"/>
    </source>
</evidence>
<accession>A0A097ECM8</accession>
<reference evidence="8 9" key="1">
    <citation type="submission" date="2014-09" db="EMBL/GenBank/DDBJ databases">
        <title>Using Illumina technology Improving SMRT sequencing Genome Assembly by RASTools.</title>
        <authorList>
            <person name="Zhou Y."/>
            <person name="Ma T."/>
            <person name="Liu T."/>
        </authorList>
    </citation>
    <scope>NUCLEOTIDE SEQUENCE [LARGE SCALE GENOMIC DNA]</scope>
    <source>
        <strain evidence="8 9">ATCC 55669</strain>
    </source>
</reference>
<dbReference type="AlphaFoldDB" id="A0A097ECM8"/>
<evidence type="ECO:0000256" key="6">
    <source>
        <dbReference type="SAM" id="Phobius"/>
    </source>
</evidence>
<dbReference type="EMBL" id="CP009571">
    <property type="protein sequence ID" value="AIT05330.1"/>
    <property type="molecule type" value="Genomic_DNA"/>
</dbReference>
<dbReference type="Gene3D" id="1.10.3730.20">
    <property type="match status" value="1"/>
</dbReference>
<protein>
    <recommendedName>
        <fullName evidence="7">EamA domain-containing protein</fullName>
    </recommendedName>
</protein>
<dbReference type="InterPro" id="IPR000620">
    <property type="entry name" value="EamA_dom"/>
</dbReference>
<feature type="transmembrane region" description="Helical" evidence="6">
    <location>
        <begin position="242"/>
        <end position="260"/>
    </location>
</feature>
<evidence type="ECO:0000256" key="3">
    <source>
        <dbReference type="ARBA" id="ARBA00022692"/>
    </source>
</evidence>
<dbReference type="RefSeq" id="WP_038658733.1">
    <property type="nucleotide sequence ID" value="NZ_CP009571.1"/>
</dbReference>
<evidence type="ECO:0000256" key="5">
    <source>
        <dbReference type="ARBA" id="ARBA00023136"/>
    </source>
</evidence>
<feature type="transmembrane region" description="Helical" evidence="6">
    <location>
        <begin position="99"/>
        <end position="117"/>
    </location>
</feature>
<evidence type="ECO:0000313" key="8">
    <source>
        <dbReference type="EMBL" id="AIT05330.1"/>
    </source>
</evidence>
<gene>
    <name evidence="8" type="ORF">MC45_01685</name>
</gene>
<comment type="subcellular location">
    <subcellularLocation>
        <location evidence="1">Cell membrane</location>
        <topology evidence="1">Multi-pass membrane protein</topology>
    </subcellularLocation>
</comment>
<feature type="transmembrane region" description="Helical" evidence="6">
    <location>
        <begin position="180"/>
        <end position="202"/>
    </location>
</feature>
<evidence type="ECO:0000313" key="9">
    <source>
        <dbReference type="Proteomes" id="UP000033200"/>
    </source>
</evidence>
<dbReference type="KEGG" id="stax:MC45_01685"/>
<dbReference type="Proteomes" id="UP000033200">
    <property type="component" value="Chromosome"/>
</dbReference>
<proteinExistence type="predicted"/>
<dbReference type="PANTHER" id="PTHR42920:SF24">
    <property type="entry name" value="AROMATIC AMINO ACID EXPORTER YDDG"/>
    <property type="match status" value="1"/>
</dbReference>
<name>A0A097ECM8_9SPHN</name>
<evidence type="ECO:0000256" key="4">
    <source>
        <dbReference type="ARBA" id="ARBA00022989"/>
    </source>
</evidence>
<keyword evidence="3 6" id="KW-0812">Transmembrane</keyword>
<dbReference type="InterPro" id="IPR037185">
    <property type="entry name" value="EmrE-like"/>
</dbReference>
<evidence type="ECO:0000259" key="7">
    <source>
        <dbReference type="Pfam" id="PF00892"/>
    </source>
</evidence>
<feature type="domain" description="EamA" evidence="7">
    <location>
        <begin position="151"/>
        <end position="281"/>
    </location>
</feature>
<dbReference type="SUPFAM" id="SSF103481">
    <property type="entry name" value="Multidrug resistance efflux transporter EmrE"/>
    <property type="match status" value="1"/>
</dbReference>
<feature type="transmembrane region" description="Helical" evidence="6">
    <location>
        <begin position="76"/>
        <end position="93"/>
    </location>
</feature>
<dbReference type="HOGENOM" id="CLU_057295_0_1_5"/>
<keyword evidence="9" id="KW-1185">Reference proteome</keyword>